<proteinExistence type="inferred from homology"/>
<feature type="domain" description="Methyltransferase type 11" evidence="13">
    <location>
        <begin position="427"/>
        <end position="526"/>
    </location>
</feature>
<evidence type="ECO:0000256" key="1">
    <source>
        <dbReference type="ARBA" id="ARBA00004225"/>
    </source>
</evidence>
<protein>
    <submittedName>
        <fullName evidence="14">Mitochondrial basic amino acids transporter</fullName>
    </submittedName>
</protein>
<reference evidence="14 15" key="1">
    <citation type="journal article" date="2019" name="Sci. Rep.">
        <title>Colletotrichum shisoi sp. nov., an anthracnose pathogen of Perilla frutescens in Japan: molecular phylogenetic, morphological and genomic evidence.</title>
        <authorList>
            <person name="Gan P."/>
            <person name="Tsushima A."/>
            <person name="Hiroyama R."/>
            <person name="Narusaka M."/>
            <person name="Takano Y."/>
            <person name="Narusaka Y."/>
            <person name="Kawaradani M."/>
            <person name="Damm U."/>
            <person name="Shirasu K."/>
        </authorList>
    </citation>
    <scope>NUCLEOTIDE SEQUENCE [LARGE SCALE GENOMIC DNA]</scope>
    <source>
        <strain evidence="14 15">PG-2018a</strain>
    </source>
</reference>
<dbReference type="AlphaFoldDB" id="A0A5Q4BBT5"/>
<evidence type="ECO:0000256" key="7">
    <source>
        <dbReference type="ARBA" id="ARBA00022989"/>
    </source>
</evidence>
<organism evidence="14 15">
    <name type="scientific">Colletotrichum shisoi</name>
    <dbReference type="NCBI Taxonomy" id="2078593"/>
    <lineage>
        <taxon>Eukaryota</taxon>
        <taxon>Fungi</taxon>
        <taxon>Dikarya</taxon>
        <taxon>Ascomycota</taxon>
        <taxon>Pezizomycotina</taxon>
        <taxon>Sordariomycetes</taxon>
        <taxon>Hypocreomycetidae</taxon>
        <taxon>Glomerellales</taxon>
        <taxon>Glomerellaceae</taxon>
        <taxon>Colletotrichum</taxon>
        <taxon>Colletotrichum destructivum species complex</taxon>
    </lineage>
</organism>
<comment type="similarity">
    <text evidence="2">Belongs to the mitochondrial carrier (TC 2.A.29) family.</text>
</comment>
<evidence type="ECO:0000256" key="3">
    <source>
        <dbReference type="ARBA" id="ARBA00022448"/>
    </source>
</evidence>
<keyword evidence="4 10" id="KW-0812">Transmembrane</keyword>
<feature type="transmembrane region" description="Helical" evidence="12">
    <location>
        <begin position="33"/>
        <end position="53"/>
    </location>
</feature>
<evidence type="ECO:0000256" key="2">
    <source>
        <dbReference type="ARBA" id="ARBA00006375"/>
    </source>
</evidence>
<evidence type="ECO:0000256" key="12">
    <source>
        <dbReference type="SAM" id="Phobius"/>
    </source>
</evidence>
<evidence type="ECO:0000313" key="15">
    <source>
        <dbReference type="Proteomes" id="UP000326340"/>
    </source>
</evidence>
<keyword evidence="9 10" id="KW-0472">Membrane</keyword>
<dbReference type="Pfam" id="PF08241">
    <property type="entry name" value="Methyltransf_11"/>
    <property type="match status" value="1"/>
</dbReference>
<dbReference type="EMBL" id="PUHP01002414">
    <property type="protein sequence ID" value="TQN64403.1"/>
    <property type="molecule type" value="Genomic_DNA"/>
</dbReference>
<evidence type="ECO:0000256" key="11">
    <source>
        <dbReference type="SAM" id="MobiDB-lite"/>
    </source>
</evidence>
<dbReference type="InterPro" id="IPR013216">
    <property type="entry name" value="Methyltransf_11"/>
</dbReference>
<dbReference type="PANTHER" id="PTHR45624">
    <property type="entry name" value="MITOCHONDRIAL BASIC AMINO ACIDS TRANSPORTER-RELATED"/>
    <property type="match status" value="1"/>
</dbReference>
<dbReference type="Proteomes" id="UP000326340">
    <property type="component" value="Unassembled WGS sequence"/>
</dbReference>
<keyword evidence="7 12" id="KW-1133">Transmembrane helix</keyword>
<keyword evidence="8" id="KW-0496">Mitochondrion</keyword>
<sequence>MSSSSSSSSFSSSSSSSSSSPIPLLRPPSTRTLWIADNWTSILGGTVLVHLAHYQYLTRVRTPNPNPLKNARFWAVAGGGWMLSYLGIITGIAVAQAKVNHYRDPDGAVGIIIGNPLDLLKVRLQARPTPAAATPASPLTTSASLAATSYLRHFESPASLVTGSAAPILGYGALNALLFVSYNRTEAALNRALDVRSSLWTTWLAGAVGGLATWVVSTPTELIKCRAQLSSPPASSWAITRDVCRAEGVRGLYFGGVVTALRDSIGYGFYFWSYELTTRWMGVGGDGVNETNMRDEAAKVLLCGGLAGIVTWASIFPLDVIKTRVQTQAFEASSSAEASPLLGARGSQQELRKRAGAIQVAREAYREGGVRVFFRGLTICSVRAFVVNAVQWAVYEWVIANLTRFLRTQALNLGLRPRDPSNPVRLLDYACAYGGASWALAPFVDEILGIDVAPAIVGRFNDCAARLGYSPAQAHAVAGDLTADGSLAAEAGFDVVIISMALHHLEDPKRMMELLARRVRPGGVLIAVEGVSAMETQSEAGNVDGDSHGKFEHEVLKTTNRHVVYSKGLFSGWFEEVGCDTGRFLYIENVEVSHIPENIVGKPGGLNRRMVIAASVKS</sequence>
<feature type="transmembrane region" description="Helical" evidence="12">
    <location>
        <begin position="200"/>
        <end position="217"/>
    </location>
</feature>
<feature type="repeat" description="Solcar" evidence="10">
    <location>
        <begin position="197"/>
        <end position="280"/>
    </location>
</feature>
<feature type="repeat" description="Solcar" evidence="10">
    <location>
        <begin position="85"/>
        <end position="188"/>
    </location>
</feature>
<dbReference type="SUPFAM" id="SSF103506">
    <property type="entry name" value="Mitochondrial carrier"/>
    <property type="match status" value="1"/>
</dbReference>
<dbReference type="SUPFAM" id="SSF53335">
    <property type="entry name" value="S-adenosyl-L-methionine-dependent methyltransferases"/>
    <property type="match status" value="1"/>
</dbReference>
<name>A0A5Q4BBT5_9PEZI</name>
<evidence type="ECO:0000256" key="4">
    <source>
        <dbReference type="ARBA" id="ARBA00022692"/>
    </source>
</evidence>
<dbReference type="GO" id="GO:0022857">
    <property type="term" value="F:transmembrane transporter activity"/>
    <property type="evidence" value="ECO:0007669"/>
    <property type="project" value="TreeGrafter"/>
</dbReference>
<dbReference type="InterPro" id="IPR023395">
    <property type="entry name" value="MCP_dom_sf"/>
</dbReference>
<keyword evidence="15" id="KW-1185">Reference proteome</keyword>
<feature type="transmembrane region" description="Helical" evidence="12">
    <location>
        <begin position="160"/>
        <end position="180"/>
    </location>
</feature>
<feature type="transmembrane region" description="Helical" evidence="12">
    <location>
        <begin position="73"/>
        <end position="95"/>
    </location>
</feature>
<evidence type="ECO:0000259" key="13">
    <source>
        <dbReference type="Pfam" id="PF08241"/>
    </source>
</evidence>
<dbReference type="Pfam" id="PF00153">
    <property type="entry name" value="Mito_carr"/>
    <property type="match status" value="3"/>
</dbReference>
<feature type="non-terminal residue" evidence="14">
    <location>
        <position position="618"/>
    </location>
</feature>
<dbReference type="OrthoDB" id="193856at2759"/>
<dbReference type="Gene3D" id="1.50.40.10">
    <property type="entry name" value="Mitochondrial carrier domain"/>
    <property type="match status" value="1"/>
</dbReference>
<evidence type="ECO:0000256" key="6">
    <source>
        <dbReference type="ARBA" id="ARBA00022792"/>
    </source>
</evidence>
<dbReference type="GO" id="GO:0008757">
    <property type="term" value="F:S-adenosylmethionine-dependent methyltransferase activity"/>
    <property type="evidence" value="ECO:0007669"/>
    <property type="project" value="InterPro"/>
</dbReference>
<evidence type="ECO:0000256" key="9">
    <source>
        <dbReference type="ARBA" id="ARBA00023136"/>
    </source>
</evidence>
<dbReference type="GO" id="GO:0031966">
    <property type="term" value="C:mitochondrial membrane"/>
    <property type="evidence" value="ECO:0007669"/>
    <property type="project" value="UniProtKB-SubCell"/>
</dbReference>
<evidence type="ECO:0000256" key="8">
    <source>
        <dbReference type="ARBA" id="ARBA00023128"/>
    </source>
</evidence>
<comment type="caution">
    <text evidence="14">The sequence shown here is derived from an EMBL/GenBank/DDBJ whole genome shotgun (WGS) entry which is preliminary data.</text>
</comment>
<dbReference type="CDD" id="cd02440">
    <property type="entry name" value="AdoMet_MTases"/>
    <property type="match status" value="1"/>
</dbReference>
<evidence type="ECO:0000256" key="5">
    <source>
        <dbReference type="ARBA" id="ARBA00022737"/>
    </source>
</evidence>
<evidence type="ECO:0000313" key="14">
    <source>
        <dbReference type="EMBL" id="TQN64403.1"/>
    </source>
</evidence>
<dbReference type="InterPro" id="IPR050567">
    <property type="entry name" value="Mitochondrial_Carrier"/>
</dbReference>
<feature type="compositionally biased region" description="Low complexity" evidence="11">
    <location>
        <begin position="1"/>
        <end position="20"/>
    </location>
</feature>
<feature type="region of interest" description="Disordered" evidence="11">
    <location>
        <begin position="1"/>
        <end position="24"/>
    </location>
</feature>
<comment type="subcellular location">
    <subcellularLocation>
        <location evidence="1">Mitochondrion membrane</location>
        <topology evidence="1">Multi-pass membrane protein</topology>
    </subcellularLocation>
</comment>
<gene>
    <name evidence="14" type="primary">Slc25a29</name>
    <name evidence="14" type="ORF">CSHISOI_11018</name>
</gene>
<dbReference type="InterPro" id="IPR018108">
    <property type="entry name" value="MCP_transmembrane"/>
</dbReference>
<dbReference type="PROSITE" id="PS50920">
    <property type="entry name" value="SOLCAR"/>
    <property type="match status" value="3"/>
</dbReference>
<keyword evidence="6" id="KW-0999">Mitochondrion inner membrane</keyword>
<evidence type="ECO:0000256" key="10">
    <source>
        <dbReference type="PROSITE-ProRule" id="PRU00282"/>
    </source>
</evidence>
<feature type="repeat" description="Solcar" evidence="10">
    <location>
        <begin position="295"/>
        <end position="401"/>
    </location>
</feature>
<dbReference type="InterPro" id="IPR029063">
    <property type="entry name" value="SAM-dependent_MTases_sf"/>
</dbReference>
<dbReference type="Gene3D" id="3.40.50.150">
    <property type="entry name" value="Vaccinia Virus protein VP39"/>
    <property type="match status" value="1"/>
</dbReference>
<accession>A0A5Q4BBT5</accession>
<keyword evidence="3" id="KW-0813">Transport</keyword>
<dbReference type="PANTHER" id="PTHR45624:SF10">
    <property type="entry name" value="SLC (SOLUTE CARRIER) HOMOLOG"/>
    <property type="match status" value="1"/>
</dbReference>
<keyword evidence="5" id="KW-0677">Repeat</keyword>